<reference evidence="3" key="2">
    <citation type="submission" date="2013-10" db="EMBL/GenBank/DDBJ databases">
        <authorList>
            <person name="Aslett M."/>
        </authorList>
    </citation>
    <scope>NUCLEOTIDE SEQUENCE [LARGE SCALE GENOMIC DNA]</scope>
    <source>
        <strain evidence="3">Houghton</strain>
    </source>
</reference>
<protein>
    <submittedName>
        <fullName evidence="3">Uncharacterized protein</fullName>
    </submittedName>
</protein>
<evidence type="ECO:0000313" key="3">
    <source>
        <dbReference type="EMBL" id="CDI85674.1"/>
    </source>
</evidence>
<keyword evidence="2" id="KW-0732">Signal</keyword>
<feature type="compositionally biased region" description="Polar residues" evidence="1">
    <location>
        <begin position="237"/>
        <end position="246"/>
    </location>
</feature>
<dbReference type="VEuPathDB" id="ToxoDB:EPH_0016500"/>
<feature type="region of interest" description="Disordered" evidence="1">
    <location>
        <begin position="218"/>
        <end position="246"/>
    </location>
</feature>
<dbReference type="OrthoDB" id="346493at2759"/>
<reference evidence="3" key="1">
    <citation type="submission" date="2013-10" db="EMBL/GenBank/DDBJ databases">
        <title>Genomic analysis of the causative agents of coccidiosis in chickens.</title>
        <authorList>
            <person name="Reid A.J."/>
            <person name="Blake D."/>
            <person name="Billington K."/>
            <person name="Browne H."/>
            <person name="Dunn M."/>
            <person name="Hung S."/>
            <person name="Kawahara F."/>
            <person name="Miranda-Saavedra D."/>
            <person name="Mourier T."/>
            <person name="Nagra H."/>
            <person name="Otto T.D."/>
            <person name="Rawlings N."/>
            <person name="Sanchez A."/>
            <person name="Sanders M."/>
            <person name="Subramaniam C."/>
            <person name="Tay Y."/>
            <person name="Dear P."/>
            <person name="Doerig C."/>
            <person name="Gruber A."/>
            <person name="Parkinson J."/>
            <person name="Shirley M."/>
            <person name="Wan K.L."/>
            <person name="Berriman M."/>
            <person name="Tomley F."/>
            <person name="Pain A."/>
        </authorList>
    </citation>
    <scope>NUCLEOTIDE SEQUENCE [LARGE SCALE GENOMIC DNA]</scope>
    <source>
        <strain evidence="3">Houghton</strain>
    </source>
</reference>
<accession>U6H4N8</accession>
<feature type="signal peptide" evidence="2">
    <location>
        <begin position="1"/>
        <end position="27"/>
    </location>
</feature>
<sequence>MPNSATKALKFVALALCWVGLVPDYSGHSRYLLTIASEFEKIGPSQTDTTSPAETENLQYEGLFTLPADGADPFDGVSILRANAVALKKAHVSDEVLQSMTQLVQQLIHEEAHNIQHQTDMWLISQTKNAVDTLHTNPAAFPATGYLVQEGSNGALHVKRPPEDLTGDFPTEFGYDTANRRTVKLAFGDSVVTVVCDKTLHSGAGVGVSHGSYSVTINGRNNSAEGTTPAEPVEAGSPTSPDDNQTAITVGTGPLFQAKIGAATGPGSIVASYQNTRIKFDTHPEGRRHGAEFGNGNFVLGVTRDFDDRINIVKRKFNGHWCEYTVEIKETRFASDEVGPYSIQLETDLADDKNHAYSGTLTAKTPQTGKMVFGGGFDETNYPTTALTLEARDMSINFNGRRGDPGYNVRIGPFVFDVVLSNELPEFILREVKS</sequence>
<dbReference type="EMBL" id="HG694123">
    <property type="protein sequence ID" value="CDI85674.1"/>
    <property type="molecule type" value="Genomic_DNA"/>
</dbReference>
<gene>
    <name evidence="3" type="ORF">EPH_0016500</name>
</gene>
<proteinExistence type="predicted"/>
<evidence type="ECO:0000256" key="2">
    <source>
        <dbReference type="SAM" id="SignalP"/>
    </source>
</evidence>
<name>U6H4N8_9EIME</name>
<keyword evidence="4" id="KW-1185">Reference proteome</keyword>
<evidence type="ECO:0000313" key="4">
    <source>
        <dbReference type="Proteomes" id="UP000018201"/>
    </source>
</evidence>
<organism evidence="3 4">
    <name type="scientific">Eimeria praecox</name>
    <dbReference type="NCBI Taxonomy" id="51316"/>
    <lineage>
        <taxon>Eukaryota</taxon>
        <taxon>Sar</taxon>
        <taxon>Alveolata</taxon>
        <taxon>Apicomplexa</taxon>
        <taxon>Conoidasida</taxon>
        <taxon>Coccidia</taxon>
        <taxon>Eucoccidiorida</taxon>
        <taxon>Eimeriorina</taxon>
        <taxon>Eimeriidae</taxon>
        <taxon>Eimeria</taxon>
    </lineage>
</organism>
<dbReference type="AlphaFoldDB" id="U6H4N8"/>
<evidence type="ECO:0000256" key="1">
    <source>
        <dbReference type="SAM" id="MobiDB-lite"/>
    </source>
</evidence>
<dbReference type="Proteomes" id="UP000018201">
    <property type="component" value="Unassembled WGS sequence"/>
</dbReference>
<feature type="chain" id="PRO_5004671632" evidence="2">
    <location>
        <begin position="28"/>
        <end position="434"/>
    </location>
</feature>